<dbReference type="AlphaFoldDB" id="A0A918R3Q1"/>
<comment type="caution">
    <text evidence="1">The sequence shown here is derived from an EMBL/GenBank/DDBJ whole genome shotgun (WGS) entry which is preliminary data.</text>
</comment>
<proteinExistence type="predicted"/>
<keyword evidence="2" id="KW-1185">Reference proteome</keyword>
<dbReference type="Proteomes" id="UP000636004">
    <property type="component" value="Unassembled WGS sequence"/>
</dbReference>
<gene>
    <name evidence="1" type="ORF">GCM10007028_23310</name>
</gene>
<dbReference type="RefSeq" id="WP_189360987.1">
    <property type="nucleotide sequence ID" value="NZ_BMWZ01000005.1"/>
</dbReference>
<sequence length="627" mass="72903">MKGKHVILIVCLLSLKLTFSQNTYDIVFPKKGENEKCRTCFEIFNQKPEDVEFSITRKGDIVYFQVNDINWFNRLFENSGDGLAVDIVPKNKYSCLKNSLPVNEIRGTLLKPIYSKLLKKNLELKGETNYQVELGKIPKELLNEDLEFNILFLSNRNLCRYYIIYDLKSYDWDLLDMGMYLDELTFTPKQIKSSDDQSFLVKNKSLKFIIPFNKNQTTFSKTDIKPIYDSLKLTDFNIKTINIKAYASIEGIVKRNMVLQEQRANSIVQALQSFQNPTIETYVTSSENWVEFFNDIEGTKYEYLKPLTKNEVRDKIAGSVSKQMEPILKNHRKAVVELELVRKDKYKSFSSDDLITKFNTLIKKKNIEEAKDVQNSIFERLKGKPEELKLLNKMSIPKEQAFIDILNKNEAFKFMTDFTYALIVYTELKELEKLAPNNAAIKYNLSTLKLKLWHWNALNINREDLNTQIFSLEKYGVAQTEISRMLVNSHIILSELFSGEGDFASKDNSVAFVNSNYKKFKLSNNDYLNLAQYLNKYGNPTMAVDLLDGKARTIDIDEDLLFYYLNLSLIDEKLIEDKGYRTIMLNAINMNKARFCKLFNSVDSGGVTFQLLENQFLRKTYCENCNN</sequence>
<evidence type="ECO:0000313" key="2">
    <source>
        <dbReference type="Proteomes" id="UP000636004"/>
    </source>
</evidence>
<protein>
    <submittedName>
        <fullName evidence="1">Uncharacterized protein</fullName>
    </submittedName>
</protein>
<accession>A0A918R3Q1</accession>
<evidence type="ECO:0000313" key="1">
    <source>
        <dbReference type="EMBL" id="GGZ84651.1"/>
    </source>
</evidence>
<dbReference type="EMBL" id="BMWZ01000005">
    <property type="protein sequence ID" value="GGZ84651.1"/>
    <property type="molecule type" value="Genomic_DNA"/>
</dbReference>
<name>A0A918R3Q1_9FLAO</name>
<reference evidence="1" key="1">
    <citation type="journal article" date="2014" name="Int. J. Syst. Evol. Microbiol.">
        <title>Complete genome sequence of Corynebacterium casei LMG S-19264T (=DSM 44701T), isolated from a smear-ripened cheese.</title>
        <authorList>
            <consortium name="US DOE Joint Genome Institute (JGI-PGF)"/>
            <person name="Walter F."/>
            <person name="Albersmeier A."/>
            <person name="Kalinowski J."/>
            <person name="Ruckert C."/>
        </authorList>
    </citation>
    <scope>NUCLEOTIDE SEQUENCE</scope>
    <source>
        <strain evidence="1">KCTC 12710</strain>
    </source>
</reference>
<reference evidence="1" key="2">
    <citation type="submission" date="2020-09" db="EMBL/GenBank/DDBJ databases">
        <authorList>
            <person name="Sun Q."/>
            <person name="Kim S."/>
        </authorList>
    </citation>
    <scope>NUCLEOTIDE SEQUENCE</scope>
    <source>
        <strain evidence="1">KCTC 12710</strain>
    </source>
</reference>
<organism evidence="1 2">
    <name type="scientific">Algibacter mikhailovii</name>
    <dbReference type="NCBI Taxonomy" id="425498"/>
    <lineage>
        <taxon>Bacteria</taxon>
        <taxon>Pseudomonadati</taxon>
        <taxon>Bacteroidota</taxon>
        <taxon>Flavobacteriia</taxon>
        <taxon>Flavobacteriales</taxon>
        <taxon>Flavobacteriaceae</taxon>
        <taxon>Algibacter</taxon>
    </lineage>
</organism>